<reference evidence="1 2" key="1">
    <citation type="journal article" date="2018" name="Sci. Rep.">
        <title>Genomic signatures of local adaptation to the degree of environmental predictability in rotifers.</title>
        <authorList>
            <person name="Franch-Gras L."/>
            <person name="Hahn C."/>
            <person name="Garcia-Roger E.M."/>
            <person name="Carmona M.J."/>
            <person name="Serra M."/>
            <person name="Gomez A."/>
        </authorList>
    </citation>
    <scope>NUCLEOTIDE SEQUENCE [LARGE SCALE GENOMIC DNA]</scope>
    <source>
        <strain evidence="1">HYR1</strain>
    </source>
</reference>
<dbReference type="EMBL" id="REGN01005571">
    <property type="protein sequence ID" value="RNA12895.1"/>
    <property type="molecule type" value="Genomic_DNA"/>
</dbReference>
<comment type="caution">
    <text evidence="1">The sequence shown here is derived from an EMBL/GenBank/DDBJ whole genome shotgun (WGS) entry which is preliminary data.</text>
</comment>
<accession>A0A3M7QPH9</accession>
<proteinExistence type="predicted"/>
<evidence type="ECO:0000313" key="2">
    <source>
        <dbReference type="Proteomes" id="UP000276133"/>
    </source>
</evidence>
<name>A0A3M7QPH9_BRAPC</name>
<evidence type="ECO:0000313" key="1">
    <source>
        <dbReference type="EMBL" id="RNA12895.1"/>
    </source>
</evidence>
<keyword evidence="2" id="KW-1185">Reference proteome</keyword>
<dbReference type="AlphaFoldDB" id="A0A3M7QPH9"/>
<dbReference type="Proteomes" id="UP000276133">
    <property type="component" value="Unassembled WGS sequence"/>
</dbReference>
<sequence length="94" mass="11039">MSGKGRRVCLIGQDNVRFYPKQDVLYVFYKVQDVHPLWTLYVKHILFYVASSLKILFIFSKITPITPKSAEFLQTFTKKKSSSRFKYMSSNFVS</sequence>
<protein>
    <submittedName>
        <fullName evidence="1">Uncharacterized protein</fullName>
    </submittedName>
</protein>
<gene>
    <name evidence="1" type="ORF">BpHYR1_035309</name>
</gene>
<organism evidence="1 2">
    <name type="scientific">Brachionus plicatilis</name>
    <name type="common">Marine rotifer</name>
    <name type="synonym">Brachionus muelleri</name>
    <dbReference type="NCBI Taxonomy" id="10195"/>
    <lineage>
        <taxon>Eukaryota</taxon>
        <taxon>Metazoa</taxon>
        <taxon>Spiralia</taxon>
        <taxon>Gnathifera</taxon>
        <taxon>Rotifera</taxon>
        <taxon>Eurotatoria</taxon>
        <taxon>Monogononta</taxon>
        <taxon>Pseudotrocha</taxon>
        <taxon>Ploima</taxon>
        <taxon>Brachionidae</taxon>
        <taxon>Brachionus</taxon>
    </lineage>
</organism>